<comment type="caution">
    <text evidence="2">The sequence shown here is derived from an EMBL/GenBank/DDBJ whole genome shotgun (WGS) entry which is preliminary data.</text>
</comment>
<feature type="transmembrane region" description="Helical" evidence="1">
    <location>
        <begin position="293"/>
        <end position="319"/>
    </location>
</feature>
<sequence>MDDVGRLNMGTRGSSAWRAALTMSTLTVPSFAFWCLLMRGPSAMAYQLGFSLAIVVVFCSVAGILHYVPSPSLFAYPQLRFQSSTLRLVLSILQTAVTFICILLVLLHSSSLLASVSLFSLYLCVALVAFFPLFAVVFSGYSCIMTLSLVLNIFAYFPIPTLHKLRLTLAFHGVFQLFSSILVFLTVSLFYAFLEKRCSLSFSYQTLFQFAKWLYMCITTHVWEEFVKVCDFLPSFEVPDTSMQLRKESNATHLRDLGSMKQLCCLQSILLLICAISVTIVSAIRFLQLPYDFLTPTIMLTLLTICASMCGIFMCGYFLPFCNSKGAMTSLIVTTISSLALFYLYASHNNLPTLKNTCTVEAVTNATVVIRSFNMEKVVLMASQMPLHSHPIVAFVMSILICPIVSLFTGGQDQMSLDWNLVVVPGSLGRGSTYSKRPFVESESFRYAQHTAGPGLLKHQR</sequence>
<dbReference type="InterPro" id="IPR038377">
    <property type="entry name" value="Na/Glc_symporter_sf"/>
</dbReference>
<feature type="transmembrane region" description="Helical" evidence="1">
    <location>
        <begin position="392"/>
        <end position="410"/>
    </location>
</feature>
<feature type="transmembrane region" description="Helical" evidence="1">
    <location>
        <begin position="326"/>
        <end position="346"/>
    </location>
</feature>
<name>A0A368GD42_ANCCA</name>
<evidence type="ECO:0000313" key="2">
    <source>
        <dbReference type="EMBL" id="RCN42323.1"/>
    </source>
</evidence>
<proteinExistence type="predicted"/>
<dbReference type="EMBL" id="JOJR01000199">
    <property type="protein sequence ID" value="RCN42323.1"/>
    <property type="molecule type" value="Genomic_DNA"/>
</dbReference>
<protein>
    <submittedName>
        <fullName evidence="2">Uncharacterized protein</fullName>
    </submittedName>
</protein>
<keyword evidence="3" id="KW-1185">Reference proteome</keyword>
<keyword evidence="1" id="KW-0472">Membrane</keyword>
<feature type="transmembrane region" description="Helical" evidence="1">
    <location>
        <begin position="48"/>
        <end position="68"/>
    </location>
</feature>
<keyword evidence="1" id="KW-1133">Transmembrane helix</keyword>
<feature type="transmembrane region" description="Helical" evidence="1">
    <location>
        <begin position="88"/>
        <end position="107"/>
    </location>
</feature>
<feature type="transmembrane region" description="Helical" evidence="1">
    <location>
        <begin position="169"/>
        <end position="194"/>
    </location>
</feature>
<accession>A0A368GD42</accession>
<evidence type="ECO:0000313" key="3">
    <source>
        <dbReference type="Proteomes" id="UP000252519"/>
    </source>
</evidence>
<feature type="transmembrane region" description="Helical" evidence="1">
    <location>
        <begin position="263"/>
        <end position="287"/>
    </location>
</feature>
<dbReference type="AlphaFoldDB" id="A0A368GD42"/>
<gene>
    <name evidence="2" type="ORF">ANCCAN_11694</name>
</gene>
<evidence type="ECO:0000256" key="1">
    <source>
        <dbReference type="SAM" id="Phobius"/>
    </source>
</evidence>
<organism evidence="2 3">
    <name type="scientific">Ancylostoma caninum</name>
    <name type="common">Dog hookworm</name>
    <dbReference type="NCBI Taxonomy" id="29170"/>
    <lineage>
        <taxon>Eukaryota</taxon>
        <taxon>Metazoa</taxon>
        <taxon>Ecdysozoa</taxon>
        <taxon>Nematoda</taxon>
        <taxon>Chromadorea</taxon>
        <taxon>Rhabditida</taxon>
        <taxon>Rhabditina</taxon>
        <taxon>Rhabditomorpha</taxon>
        <taxon>Strongyloidea</taxon>
        <taxon>Ancylostomatidae</taxon>
        <taxon>Ancylostomatinae</taxon>
        <taxon>Ancylostoma</taxon>
    </lineage>
</organism>
<dbReference type="OrthoDB" id="5855077at2759"/>
<keyword evidence="1" id="KW-0812">Transmembrane</keyword>
<feature type="transmembrane region" description="Helical" evidence="1">
    <location>
        <begin position="16"/>
        <end position="36"/>
    </location>
</feature>
<dbReference type="Proteomes" id="UP000252519">
    <property type="component" value="Unassembled WGS sequence"/>
</dbReference>
<reference evidence="2 3" key="1">
    <citation type="submission" date="2014-10" db="EMBL/GenBank/DDBJ databases">
        <title>Draft genome of the hookworm Ancylostoma caninum.</title>
        <authorList>
            <person name="Mitreva M."/>
        </authorList>
    </citation>
    <scope>NUCLEOTIDE SEQUENCE [LARGE SCALE GENOMIC DNA]</scope>
    <source>
        <strain evidence="2 3">Baltimore</strain>
    </source>
</reference>
<dbReference type="Gene3D" id="1.20.1730.10">
    <property type="entry name" value="Sodium/glucose cotransporter"/>
    <property type="match status" value="1"/>
</dbReference>
<feature type="transmembrane region" description="Helical" evidence="1">
    <location>
        <begin position="119"/>
        <end position="149"/>
    </location>
</feature>